<reference evidence="10" key="1">
    <citation type="submission" date="2020-05" db="EMBL/GenBank/DDBJ databases">
        <title>Phylogenomic resolution of chytrid fungi.</title>
        <authorList>
            <person name="Stajich J.E."/>
            <person name="Amses K."/>
            <person name="Simmons R."/>
            <person name="Seto K."/>
            <person name="Myers J."/>
            <person name="Bonds A."/>
            <person name="Quandt C.A."/>
            <person name="Barry K."/>
            <person name="Liu P."/>
            <person name="Grigoriev I."/>
            <person name="Longcore J.E."/>
            <person name="James T.Y."/>
        </authorList>
    </citation>
    <scope>NUCLEOTIDE SEQUENCE</scope>
    <source>
        <strain evidence="10">JEL0476</strain>
    </source>
</reference>
<evidence type="ECO:0000313" key="10">
    <source>
        <dbReference type="EMBL" id="KAJ3224169.1"/>
    </source>
</evidence>
<name>A0AAD5U602_9FUNG</name>
<comment type="caution">
    <text evidence="10">The sequence shown here is derived from an EMBL/GenBank/DDBJ whole genome shotgun (WGS) entry which is preliminary data.</text>
</comment>
<feature type="transmembrane region" description="Helical" evidence="8">
    <location>
        <begin position="16"/>
        <end position="34"/>
    </location>
</feature>
<dbReference type="InterPro" id="IPR017938">
    <property type="entry name" value="Riboflavin_synthase-like_b-brl"/>
</dbReference>
<keyword evidence="4 8" id="KW-1133">Transmembrane helix</keyword>
<evidence type="ECO:0000259" key="9">
    <source>
        <dbReference type="PROSITE" id="PS51384"/>
    </source>
</evidence>
<accession>A0AAD5U602</accession>
<dbReference type="SFLD" id="SFLDG01168">
    <property type="entry name" value="Ferric_reductase_subgroup_(FRE"/>
    <property type="match status" value="1"/>
</dbReference>
<dbReference type="GO" id="GO:0033215">
    <property type="term" value="P:reductive iron assimilation"/>
    <property type="evidence" value="ECO:0007669"/>
    <property type="project" value="TreeGrafter"/>
</dbReference>
<dbReference type="InterPro" id="IPR013112">
    <property type="entry name" value="FAD-bd_8"/>
</dbReference>
<proteinExistence type="predicted"/>
<dbReference type="Pfam" id="PF08022">
    <property type="entry name" value="FAD_binding_8"/>
    <property type="match status" value="1"/>
</dbReference>
<dbReference type="InterPro" id="IPR017927">
    <property type="entry name" value="FAD-bd_FR_type"/>
</dbReference>
<comment type="subcellular location">
    <subcellularLocation>
        <location evidence="1">Membrane</location>
        <topology evidence="1">Multi-pass membrane protein</topology>
    </subcellularLocation>
</comment>
<dbReference type="SUPFAM" id="SSF52343">
    <property type="entry name" value="Ferredoxin reductase-like, C-terminal NADP-linked domain"/>
    <property type="match status" value="1"/>
</dbReference>
<evidence type="ECO:0000256" key="2">
    <source>
        <dbReference type="ARBA" id="ARBA00022692"/>
    </source>
</evidence>
<dbReference type="GO" id="GO:0000293">
    <property type="term" value="F:ferric-chelate reductase activity"/>
    <property type="evidence" value="ECO:0007669"/>
    <property type="project" value="TreeGrafter"/>
</dbReference>
<organism evidence="10 11">
    <name type="scientific">Clydaea vesicula</name>
    <dbReference type="NCBI Taxonomy" id="447962"/>
    <lineage>
        <taxon>Eukaryota</taxon>
        <taxon>Fungi</taxon>
        <taxon>Fungi incertae sedis</taxon>
        <taxon>Chytridiomycota</taxon>
        <taxon>Chytridiomycota incertae sedis</taxon>
        <taxon>Chytridiomycetes</taxon>
        <taxon>Lobulomycetales</taxon>
        <taxon>Lobulomycetaceae</taxon>
        <taxon>Clydaea</taxon>
    </lineage>
</organism>
<dbReference type="AlphaFoldDB" id="A0AAD5U602"/>
<dbReference type="SFLD" id="SFLDS00052">
    <property type="entry name" value="Ferric_Reductase_Domain"/>
    <property type="match status" value="1"/>
</dbReference>
<dbReference type="GO" id="GO:0005886">
    <property type="term" value="C:plasma membrane"/>
    <property type="evidence" value="ECO:0007669"/>
    <property type="project" value="TreeGrafter"/>
</dbReference>
<dbReference type="PANTHER" id="PTHR11972">
    <property type="entry name" value="NADPH OXIDASE"/>
    <property type="match status" value="1"/>
</dbReference>
<keyword evidence="6" id="KW-0813">Transport</keyword>
<dbReference type="PROSITE" id="PS51384">
    <property type="entry name" value="FAD_FR"/>
    <property type="match status" value="1"/>
</dbReference>
<feature type="transmembrane region" description="Helical" evidence="8">
    <location>
        <begin position="569"/>
        <end position="587"/>
    </location>
</feature>
<evidence type="ECO:0000256" key="5">
    <source>
        <dbReference type="ARBA" id="ARBA00023002"/>
    </source>
</evidence>
<keyword evidence="7 8" id="KW-0472">Membrane</keyword>
<dbReference type="PANTHER" id="PTHR11972:SF69">
    <property type="entry name" value="FERRIC REDUCTION OXIDASE 6-RELATED"/>
    <property type="match status" value="1"/>
</dbReference>
<feature type="transmembrane region" description="Helical" evidence="8">
    <location>
        <begin position="96"/>
        <end position="121"/>
    </location>
</feature>
<dbReference type="Gene3D" id="2.40.30.10">
    <property type="entry name" value="Translation factors"/>
    <property type="match status" value="1"/>
</dbReference>
<evidence type="ECO:0000256" key="6">
    <source>
        <dbReference type="ARBA" id="ARBA00023065"/>
    </source>
</evidence>
<keyword evidence="2 8" id="KW-0812">Transmembrane</keyword>
<dbReference type="Pfam" id="PF01794">
    <property type="entry name" value="Ferric_reduct"/>
    <property type="match status" value="1"/>
</dbReference>
<feature type="transmembrane region" description="Helical" evidence="8">
    <location>
        <begin position="257"/>
        <end position="274"/>
    </location>
</feature>
<dbReference type="SUPFAM" id="SSF63380">
    <property type="entry name" value="Riboflavin synthase domain-like"/>
    <property type="match status" value="1"/>
</dbReference>
<feature type="transmembrane region" description="Helical" evidence="8">
    <location>
        <begin position="54"/>
        <end position="75"/>
    </location>
</feature>
<feature type="domain" description="FAD-binding FR-type" evidence="9">
    <location>
        <begin position="301"/>
        <end position="408"/>
    </location>
</feature>
<dbReference type="InterPro" id="IPR013121">
    <property type="entry name" value="Fe_red_NAD-bd_6"/>
</dbReference>
<evidence type="ECO:0000256" key="1">
    <source>
        <dbReference type="ARBA" id="ARBA00004141"/>
    </source>
</evidence>
<feature type="transmembrane region" description="Helical" evidence="8">
    <location>
        <begin position="227"/>
        <end position="250"/>
    </location>
</feature>
<evidence type="ECO:0000256" key="8">
    <source>
        <dbReference type="SAM" id="Phobius"/>
    </source>
</evidence>
<keyword evidence="5" id="KW-0560">Oxidoreductase</keyword>
<dbReference type="GO" id="GO:0016175">
    <property type="term" value="F:superoxide-generating NAD(P)H oxidase activity"/>
    <property type="evidence" value="ECO:0007669"/>
    <property type="project" value="TreeGrafter"/>
</dbReference>
<dbReference type="CDD" id="cd06186">
    <property type="entry name" value="NOX_Duox_like_FAD_NADP"/>
    <property type="match status" value="1"/>
</dbReference>
<protein>
    <submittedName>
        <fullName evidence="10">Ferric/cupric-chelate reductase</fullName>
    </submittedName>
</protein>
<gene>
    <name evidence="10" type="primary">FRE1</name>
    <name evidence="10" type="ORF">HK099_000160</name>
</gene>
<dbReference type="EMBL" id="JADGJW010000102">
    <property type="protein sequence ID" value="KAJ3224169.1"/>
    <property type="molecule type" value="Genomic_DNA"/>
</dbReference>
<keyword evidence="11" id="KW-1185">Reference proteome</keyword>
<dbReference type="InterPro" id="IPR039261">
    <property type="entry name" value="FNR_nucleotide-bd"/>
</dbReference>
<sequence>MTDPLTKKNSLNYPKYVINFGLLLIFAFTVLYYVVYERHDETKKIPGYVQSPDIVNISFYFLPLGILIALAQIFTPLSPPQTTTQEFFNRKITTHIFAINSIGKLLFFILMIAVNIFWWFAPILMRDDLHEFTAVDWLSRISLKAAIPGMWDMALSIIFYCRENRVLSYLMKDIQGKNNIDETGLHFHKIFGVISFTLIALHSIGYGVVFYIEDELERLVPLSRKGLLVFFGIISWAAMIFMIATSIYLIRRKYYKLFFWTHQLYIVAIIFAVLHDSAVIYYVIPALLFLVYDKFAPRITSSEFRNAIAKIYSIDESIVRLDISLPGKQDFPFYPAGSWVNICFPTISKLDWHPFSITSLHDDNKKIVTIIVASKGKWSKKIFDLTVEGKTVEVPIKLNGYFGSSPHPKENTRNLLIAGGTGVSALIPFLAGFDLSSLNFVWVLKKPSDALLYTEFLLDLKKAASKSRFKPKFYCTKSTEIPLKIHEETRNIIHRYNTSRKRTSTSKTIYTKHYKLAAISMLVFIFGNLGYMIGRWIQISPANFARCRNFQTGFYMHFMCYYWLNGGPLLLSVLFPIVIGTIATFLFNKASRSKETPSNVDKFEIKEKAITRQLDVDFHNEVENTLNFLKENVCKGRPNFNDLPHMFPNNSEDDRKLYIYVAGPPGFNKDVENACKKNRIGCFVETSEK</sequence>
<dbReference type="InterPro" id="IPR050369">
    <property type="entry name" value="RBOH/FRE"/>
</dbReference>
<keyword evidence="6" id="KW-0406">Ion transport</keyword>
<keyword evidence="3" id="KW-0249">Electron transport</keyword>
<evidence type="ECO:0000256" key="4">
    <source>
        <dbReference type="ARBA" id="ARBA00022989"/>
    </source>
</evidence>
<dbReference type="InterPro" id="IPR013130">
    <property type="entry name" value="Fe3_Rdtase_TM_dom"/>
</dbReference>
<feature type="transmembrane region" description="Helical" evidence="8">
    <location>
        <begin position="516"/>
        <end position="534"/>
    </location>
</feature>
<evidence type="ECO:0000256" key="3">
    <source>
        <dbReference type="ARBA" id="ARBA00022982"/>
    </source>
</evidence>
<feature type="transmembrane region" description="Helical" evidence="8">
    <location>
        <begin position="190"/>
        <end position="212"/>
    </location>
</feature>
<evidence type="ECO:0000313" key="11">
    <source>
        <dbReference type="Proteomes" id="UP001211065"/>
    </source>
</evidence>
<dbReference type="Gene3D" id="3.40.50.80">
    <property type="entry name" value="Nucleotide-binding domain of ferredoxin-NADP reductase (FNR) module"/>
    <property type="match status" value="1"/>
</dbReference>
<dbReference type="Pfam" id="PF08030">
    <property type="entry name" value="NAD_binding_6"/>
    <property type="match status" value="1"/>
</dbReference>
<dbReference type="Proteomes" id="UP001211065">
    <property type="component" value="Unassembled WGS sequence"/>
</dbReference>
<evidence type="ECO:0000256" key="7">
    <source>
        <dbReference type="ARBA" id="ARBA00023136"/>
    </source>
</evidence>